<gene>
    <name evidence="2" type="ORF">IEO21_02322</name>
</gene>
<name>A0A8H7P7T0_9APHY</name>
<reference evidence="2" key="2">
    <citation type="journal article" name="Front. Microbiol.">
        <title>Degradative Capacity of Two Strains of Rhodonia placenta: From Phenotype to Genotype.</title>
        <authorList>
            <person name="Kolle M."/>
            <person name="Horta M.A.C."/>
            <person name="Nowrousian M."/>
            <person name="Ohm R.A."/>
            <person name="Benz J.P."/>
            <person name="Pilgard A."/>
        </authorList>
    </citation>
    <scope>NUCLEOTIDE SEQUENCE</scope>
    <source>
        <strain evidence="2">FPRL280</strain>
    </source>
</reference>
<accession>A0A8H7P7T0</accession>
<comment type="caution">
    <text evidence="2">The sequence shown here is derived from an EMBL/GenBank/DDBJ whole genome shotgun (WGS) entry which is preliminary data.</text>
</comment>
<evidence type="ECO:0000313" key="3">
    <source>
        <dbReference type="Proteomes" id="UP000639403"/>
    </source>
</evidence>
<organism evidence="2 3">
    <name type="scientific">Rhodonia placenta</name>
    <dbReference type="NCBI Taxonomy" id="104341"/>
    <lineage>
        <taxon>Eukaryota</taxon>
        <taxon>Fungi</taxon>
        <taxon>Dikarya</taxon>
        <taxon>Basidiomycota</taxon>
        <taxon>Agaricomycotina</taxon>
        <taxon>Agaricomycetes</taxon>
        <taxon>Polyporales</taxon>
        <taxon>Adustoporiaceae</taxon>
        <taxon>Rhodonia</taxon>
    </lineage>
</organism>
<reference evidence="2" key="1">
    <citation type="submission" date="2020-11" db="EMBL/GenBank/DDBJ databases">
        <authorList>
            <person name="Koelle M."/>
            <person name="Horta M.A.C."/>
            <person name="Nowrousian M."/>
            <person name="Ohm R.A."/>
            <person name="Benz P."/>
            <person name="Pilgard A."/>
        </authorList>
    </citation>
    <scope>NUCLEOTIDE SEQUENCE</scope>
    <source>
        <strain evidence="2">FPRL280</strain>
    </source>
</reference>
<evidence type="ECO:0000313" key="2">
    <source>
        <dbReference type="EMBL" id="KAF9819151.1"/>
    </source>
</evidence>
<feature type="signal peptide" evidence="1">
    <location>
        <begin position="1"/>
        <end position="22"/>
    </location>
</feature>
<feature type="chain" id="PRO_5034931300" evidence="1">
    <location>
        <begin position="23"/>
        <end position="124"/>
    </location>
</feature>
<keyword evidence="1" id="KW-0732">Signal</keyword>
<evidence type="ECO:0000256" key="1">
    <source>
        <dbReference type="SAM" id="SignalP"/>
    </source>
</evidence>
<dbReference type="EMBL" id="JADOXO010000022">
    <property type="protein sequence ID" value="KAF9819151.1"/>
    <property type="molecule type" value="Genomic_DNA"/>
</dbReference>
<sequence>MFAVRLATGATFALLCAWSVLAVPAPTSTVDPQCPQPWTSTYTQTLSIIAPTTTGPFETTTITETGWNYPLTTSTEIGTYTYSGPIWSGSPTYSTVTVDYTSTYTEVFTYSNYYGTFPSDCNYT</sequence>
<dbReference type="Proteomes" id="UP000639403">
    <property type="component" value="Unassembled WGS sequence"/>
</dbReference>
<proteinExistence type="predicted"/>
<dbReference type="AlphaFoldDB" id="A0A8H7P7T0"/>
<protein>
    <submittedName>
        <fullName evidence="2">Uncharacterized protein</fullName>
    </submittedName>
</protein>